<evidence type="ECO:0000256" key="7">
    <source>
        <dbReference type="ARBA" id="ARBA00022927"/>
    </source>
</evidence>
<protein>
    <submittedName>
        <fullName evidence="10">Uncharacterized protein</fullName>
    </submittedName>
</protein>
<dbReference type="Proteomes" id="UP000479710">
    <property type="component" value="Unassembled WGS sequence"/>
</dbReference>
<keyword evidence="4" id="KW-0812">Transmembrane</keyword>
<dbReference type="PANTHER" id="PTHR13050:SF8">
    <property type="entry name" value="OS09G0272500 PROTEIN"/>
    <property type="match status" value="1"/>
</dbReference>
<dbReference type="AlphaFoldDB" id="A0A6G1DBM3"/>
<dbReference type="EMBL" id="SPHZ02000006">
    <property type="protein sequence ID" value="KAF0909821.1"/>
    <property type="molecule type" value="Genomic_DNA"/>
</dbReference>
<evidence type="ECO:0000256" key="1">
    <source>
        <dbReference type="ARBA" id="ARBA00004163"/>
    </source>
</evidence>
<dbReference type="PANTHER" id="PTHR13050">
    <property type="entry name" value="USE1-LIKE PROTEIN"/>
    <property type="match status" value="1"/>
</dbReference>
<dbReference type="InterPro" id="IPR019150">
    <property type="entry name" value="Vesicle_transport_protein_Use1"/>
</dbReference>
<keyword evidence="3" id="KW-0813">Transport</keyword>
<proteinExistence type="inferred from homology"/>
<evidence type="ECO:0000256" key="4">
    <source>
        <dbReference type="ARBA" id="ARBA00022692"/>
    </source>
</evidence>
<keyword evidence="8" id="KW-1133">Transmembrane helix</keyword>
<dbReference type="GO" id="GO:0031201">
    <property type="term" value="C:SNARE complex"/>
    <property type="evidence" value="ECO:0007669"/>
    <property type="project" value="TreeGrafter"/>
</dbReference>
<evidence type="ECO:0000256" key="8">
    <source>
        <dbReference type="ARBA" id="ARBA00022989"/>
    </source>
</evidence>
<comment type="caution">
    <text evidence="10">The sequence shown here is derived from an EMBL/GenBank/DDBJ whole genome shotgun (WGS) entry which is preliminary data.</text>
</comment>
<evidence type="ECO:0000256" key="3">
    <source>
        <dbReference type="ARBA" id="ARBA00022448"/>
    </source>
</evidence>
<dbReference type="GO" id="GO:0005789">
    <property type="term" value="C:endoplasmic reticulum membrane"/>
    <property type="evidence" value="ECO:0007669"/>
    <property type="project" value="UniProtKB-SubCell"/>
</dbReference>
<keyword evidence="9" id="KW-0472">Membrane</keyword>
<evidence type="ECO:0000256" key="9">
    <source>
        <dbReference type="ARBA" id="ARBA00023136"/>
    </source>
</evidence>
<keyword evidence="5" id="KW-0256">Endoplasmic reticulum</keyword>
<comment type="subcellular location">
    <subcellularLocation>
        <location evidence="1">Endoplasmic reticulum membrane</location>
        <topology evidence="1">Single-pass type IV membrane protein</topology>
    </subcellularLocation>
</comment>
<dbReference type="GO" id="GO:0005484">
    <property type="term" value="F:SNAP receptor activity"/>
    <property type="evidence" value="ECO:0007669"/>
    <property type="project" value="TreeGrafter"/>
</dbReference>
<sequence>MGINRTEENLLSLLDSAPRQHNQAKLLHYVTTSRELLEKLVAETTSEGISSIAKGKLNEYSERIEELASRLAFQLELSLAMSGDEKAVETTREKESNLGPEQIRSPIALSSGLRRRFTVQLEAERPIHEKEINCGGPLRLDAAAQAHIENHRKLQEDLTDEIVELACQLKDRSLMMNQSVQVTEELLLQTLDSTEWDVANSLASTGRANAQGVEVYSLNLQNSLFPAVSAFRNDLYVCHGGSTYTGHLRREIH</sequence>
<evidence type="ECO:0000256" key="6">
    <source>
        <dbReference type="ARBA" id="ARBA00022892"/>
    </source>
</evidence>
<reference evidence="10 11" key="1">
    <citation type="submission" date="2019-11" db="EMBL/GenBank/DDBJ databases">
        <title>Whole genome sequence of Oryza granulata.</title>
        <authorList>
            <person name="Li W."/>
        </authorList>
    </citation>
    <scope>NUCLEOTIDE SEQUENCE [LARGE SCALE GENOMIC DNA]</scope>
    <source>
        <strain evidence="11">cv. Menghai</strain>
        <tissue evidence="10">Leaf</tissue>
    </source>
</reference>
<keyword evidence="11" id="KW-1185">Reference proteome</keyword>
<keyword evidence="7" id="KW-0653">Protein transport</keyword>
<gene>
    <name evidence="10" type="ORF">E2562_000140</name>
</gene>
<evidence type="ECO:0000256" key="2">
    <source>
        <dbReference type="ARBA" id="ARBA00007891"/>
    </source>
</evidence>
<dbReference type="OrthoDB" id="4506189at2759"/>
<keyword evidence="6" id="KW-0931">ER-Golgi transport</keyword>
<dbReference type="GO" id="GO:0006890">
    <property type="term" value="P:retrograde vesicle-mediated transport, Golgi to endoplasmic reticulum"/>
    <property type="evidence" value="ECO:0007669"/>
    <property type="project" value="TreeGrafter"/>
</dbReference>
<name>A0A6G1DBM3_9ORYZ</name>
<evidence type="ECO:0000313" key="10">
    <source>
        <dbReference type="EMBL" id="KAF0909821.1"/>
    </source>
</evidence>
<evidence type="ECO:0000313" key="11">
    <source>
        <dbReference type="Proteomes" id="UP000479710"/>
    </source>
</evidence>
<dbReference type="GO" id="GO:0015031">
    <property type="term" value="P:protein transport"/>
    <property type="evidence" value="ECO:0007669"/>
    <property type="project" value="UniProtKB-KW"/>
</dbReference>
<evidence type="ECO:0000256" key="5">
    <source>
        <dbReference type="ARBA" id="ARBA00022824"/>
    </source>
</evidence>
<comment type="similarity">
    <text evidence="2">Belongs to the USE1 family.</text>
</comment>
<accession>A0A6G1DBM3</accession>
<organism evidence="10 11">
    <name type="scientific">Oryza meyeriana var. granulata</name>
    <dbReference type="NCBI Taxonomy" id="110450"/>
    <lineage>
        <taxon>Eukaryota</taxon>
        <taxon>Viridiplantae</taxon>
        <taxon>Streptophyta</taxon>
        <taxon>Embryophyta</taxon>
        <taxon>Tracheophyta</taxon>
        <taxon>Spermatophyta</taxon>
        <taxon>Magnoliopsida</taxon>
        <taxon>Liliopsida</taxon>
        <taxon>Poales</taxon>
        <taxon>Poaceae</taxon>
        <taxon>BOP clade</taxon>
        <taxon>Oryzoideae</taxon>
        <taxon>Oryzeae</taxon>
        <taxon>Oryzinae</taxon>
        <taxon>Oryza</taxon>
        <taxon>Oryza meyeriana</taxon>
    </lineage>
</organism>
<dbReference type="Pfam" id="PF09753">
    <property type="entry name" value="Use1"/>
    <property type="match status" value="1"/>
</dbReference>